<comment type="catalytic activity">
    <reaction evidence="14">
        <text>D-maltose + ATP = alpha-maltose 1-phosphate + ADP + H(+)</text>
        <dbReference type="Rhea" id="RHEA:31915"/>
        <dbReference type="ChEBI" id="CHEBI:15378"/>
        <dbReference type="ChEBI" id="CHEBI:17306"/>
        <dbReference type="ChEBI" id="CHEBI:30616"/>
        <dbReference type="ChEBI" id="CHEBI:63576"/>
        <dbReference type="ChEBI" id="CHEBI:456216"/>
        <dbReference type="EC" id="2.7.1.175"/>
    </reaction>
</comment>
<evidence type="ECO:0000259" key="15">
    <source>
        <dbReference type="Pfam" id="PF18085"/>
    </source>
</evidence>
<dbReference type="InterPro" id="IPR011009">
    <property type="entry name" value="Kinase-like_dom_sf"/>
</dbReference>
<evidence type="ECO:0000256" key="11">
    <source>
        <dbReference type="ARBA" id="ARBA00023056"/>
    </source>
</evidence>
<evidence type="ECO:0000256" key="2">
    <source>
        <dbReference type="ARBA" id="ARBA00006219"/>
    </source>
</evidence>
<sequence length="482" mass="50859">MTSANAGSDPGAAAQAAPVSDTDLVTLLAGWLPQQRWYAAKQDPDAVVGITDRNLVAVAGEHDLHVTVEQVLIEVSGSHGRSQYQLWLAWQPEGTGAEEHAGAIGTAGGLSATDALLLPAVSRLLITTVADAAALGPVHAVREPDADIDITAHGMVIGAEQSNTSIVYGHSAILKMFRRLEPGPNPDAEVHRALAAAGCRHIAEPLGELIGPVGDEEAGRETTLGLLTRFYPNSAEGWAMALSSVRDLMAEGDLRADEVGGDFAAEAHRLGEAVAAVHADLAGAFGGRSADTDELRRILDDMAIEARSAAEQAPSLTQYLPGILAVFEQAAAHAASLQLQRVHGDLHLGQTLRTLTGWLVIDFEGEPAKPLAFRRSMQSPLKDIAGMLRSFDYAAHQPLVGGRPDAQHVFRAAEWAARNSTAFCDGYAAAAGTDPRQAGGLLRAFELDKAVYEVVYEHGHRPSWESIPLQAVSRLINAGGSL</sequence>
<accession>A0A938YES7</accession>
<evidence type="ECO:0000313" key="16">
    <source>
        <dbReference type="EMBL" id="MBM9466844.1"/>
    </source>
</evidence>
<evidence type="ECO:0000256" key="10">
    <source>
        <dbReference type="ARBA" id="ARBA00022840"/>
    </source>
</evidence>
<evidence type="ECO:0000313" key="17">
    <source>
        <dbReference type="Proteomes" id="UP000663792"/>
    </source>
</evidence>
<name>A0A938YES7_9ACTN</name>
<evidence type="ECO:0000256" key="3">
    <source>
        <dbReference type="ARBA" id="ARBA00011245"/>
    </source>
</evidence>
<dbReference type="EMBL" id="JAERWK010000008">
    <property type="protein sequence ID" value="MBM9466844.1"/>
    <property type="molecule type" value="Genomic_DNA"/>
</dbReference>
<dbReference type="EC" id="2.7.1.175" evidence="4"/>
<keyword evidence="6" id="KW-0321">Glycogen metabolism</keyword>
<keyword evidence="8" id="KW-0547">Nucleotide-binding</keyword>
<comment type="caution">
    <text evidence="16">The sequence shown here is derived from an EMBL/GenBank/DDBJ whole genome shotgun (WGS) entry which is preliminary data.</text>
</comment>
<dbReference type="AlphaFoldDB" id="A0A938YES7"/>
<dbReference type="RefSeq" id="WP_205259797.1">
    <property type="nucleotide sequence ID" value="NZ_JAERWK010000008.1"/>
</dbReference>
<dbReference type="GO" id="GO:0005524">
    <property type="term" value="F:ATP binding"/>
    <property type="evidence" value="ECO:0007669"/>
    <property type="project" value="UniProtKB-KW"/>
</dbReference>
<evidence type="ECO:0000256" key="8">
    <source>
        <dbReference type="ARBA" id="ARBA00022741"/>
    </source>
</evidence>
<evidence type="ECO:0000256" key="1">
    <source>
        <dbReference type="ARBA" id="ARBA00004964"/>
    </source>
</evidence>
<reference evidence="16" key="1">
    <citation type="submission" date="2021-01" db="EMBL/GenBank/DDBJ databases">
        <title>YIM 132084 draft genome.</title>
        <authorList>
            <person name="An D."/>
        </authorList>
    </citation>
    <scope>NUCLEOTIDE SEQUENCE</scope>
    <source>
        <strain evidence="16">YIM 132084</strain>
    </source>
</reference>
<evidence type="ECO:0000256" key="13">
    <source>
        <dbReference type="ARBA" id="ARBA00031251"/>
    </source>
</evidence>
<keyword evidence="7" id="KW-0808">Transferase</keyword>
<comment type="subunit">
    <text evidence="3">Monomer.</text>
</comment>
<keyword evidence="12" id="KW-0119">Carbohydrate metabolism</keyword>
<proteinExistence type="inferred from homology"/>
<gene>
    <name evidence="16" type="ORF">JL106_06055</name>
</gene>
<evidence type="ECO:0000256" key="12">
    <source>
        <dbReference type="ARBA" id="ARBA00023277"/>
    </source>
</evidence>
<evidence type="ECO:0000256" key="7">
    <source>
        <dbReference type="ARBA" id="ARBA00022679"/>
    </source>
</evidence>
<dbReference type="SUPFAM" id="SSF56112">
    <property type="entry name" value="Protein kinase-like (PK-like)"/>
    <property type="match status" value="1"/>
</dbReference>
<evidence type="ECO:0000256" key="6">
    <source>
        <dbReference type="ARBA" id="ARBA00022600"/>
    </source>
</evidence>
<dbReference type="Pfam" id="PF18085">
    <property type="entry name" value="Mak_N_cap"/>
    <property type="match status" value="1"/>
</dbReference>
<dbReference type="Gene3D" id="3.90.1200.10">
    <property type="match status" value="1"/>
</dbReference>
<organism evidence="16 17">
    <name type="scientific">Nakamurella leprariae</name>
    <dbReference type="NCBI Taxonomy" id="2803911"/>
    <lineage>
        <taxon>Bacteria</taxon>
        <taxon>Bacillati</taxon>
        <taxon>Actinomycetota</taxon>
        <taxon>Actinomycetes</taxon>
        <taxon>Nakamurellales</taxon>
        <taxon>Nakamurellaceae</taxon>
        <taxon>Nakamurella</taxon>
    </lineage>
</organism>
<comment type="similarity">
    <text evidence="2">Belongs to the aminoglycoside phosphotransferase family.</text>
</comment>
<evidence type="ECO:0000256" key="4">
    <source>
        <dbReference type="ARBA" id="ARBA00011962"/>
    </source>
</evidence>
<dbReference type="InterPro" id="IPR040999">
    <property type="entry name" value="Mak_N_cap"/>
</dbReference>
<evidence type="ECO:0000256" key="9">
    <source>
        <dbReference type="ARBA" id="ARBA00022777"/>
    </source>
</evidence>
<dbReference type="GO" id="GO:0005978">
    <property type="term" value="P:glycogen biosynthetic process"/>
    <property type="evidence" value="ECO:0007669"/>
    <property type="project" value="UniProtKB-KW"/>
</dbReference>
<keyword evidence="10" id="KW-0067">ATP-binding</keyword>
<feature type="domain" description="Maltokinase N-terminal cap" evidence="15">
    <location>
        <begin position="31"/>
        <end position="116"/>
    </location>
</feature>
<dbReference type="Proteomes" id="UP000663792">
    <property type="component" value="Unassembled WGS sequence"/>
</dbReference>
<keyword evidence="9" id="KW-0418">Kinase</keyword>
<keyword evidence="11" id="KW-0320">Glycogen biosynthesis</keyword>
<evidence type="ECO:0000256" key="14">
    <source>
        <dbReference type="ARBA" id="ARBA00049067"/>
    </source>
</evidence>
<comment type="pathway">
    <text evidence="1">Glycan biosynthesis; glycogen biosynthesis.</text>
</comment>
<dbReference type="GO" id="GO:0016301">
    <property type="term" value="F:kinase activity"/>
    <property type="evidence" value="ECO:0007669"/>
    <property type="project" value="UniProtKB-KW"/>
</dbReference>
<keyword evidence="17" id="KW-1185">Reference proteome</keyword>
<evidence type="ECO:0000256" key="5">
    <source>
        <dbReference type="ARBA" id="ARBA00013882"/>
    </source>
</evidence>
<protein>
    <recommendedName>
        <fullName evidence="5">Maltokinase</fullName>
        <ecNumber evidence="4">2.7.1.175</ecNumber>
    </recommendedName>
    <alternativeName>
        <fullName evidence="13">Maltose-1-phosphate synthase</fullName>
    </alternativeName>
</protein>